<dbReference type="Gene3D" id="3.80.10.10">
    <property type="entry name" value="Ribonuclease Inhibitor"/>
    <property type="match status" value="4"/>
</dbReference>
<dbReference type="GO" id="GO:0043531">
    <property type="term" value="F:ADP binding"/>
    <property type="evidence" value="ECO:0007669"/>
    <property type="project" value="InterPro"/>
</dbReference>
<dbReference type="Pfam" id="PF00931">
    <property type="entry name" value="NB-ARC"/>
    <property type="match status" value="1"/>
</dbReference>
<feature type="domain" description="Disease resistance protein Roq1-like winged-helix" evidence="10">
    <location>
        <begin position="1161"/>
        <end position="1228"/>
    </location>
</feature>
<dbReference type="InterPro" id="IPR027417">
    <property type="entry name" value="P-loop_NTPase"/>
</dbReference>
<dbReference type="Pfam" id="PF20160">
    <property type="entry name" value="C-JID"/>
    <property type="match status" value="1"/>
</dbReference>
<accession>W0M168</accession>
<feature type="compositionally biased region" description="Polar residues" evidence="7">
    <location>
        <begin position="2028"/>
        <end position="2038"/>
    </location>
</feature>
<evidence type="ECO:0000256" key="3">
    <source>
        <dbReference type="ARBA" id="ARBA00022737"/>
    </source>
</evidence>
<keyword evidence="4" id="KW-0520">NAD</keyword>
<dbReference type="SUPFAM" id="SSF52058">
    <property type="entry name" value="L domain-like"/>
    <property type="match status" value="2"/>
</dbReference>
<feature type="domain" description="C-JID" evidence="9">
    <location>
        <begin position="1676"/>
        <end position="1806"/>
    </location>
</feature>
<feature type="compositionally biased region" description="Basic and acidic residues" evidence="7">
    <location>
        <begin position="1914"/>
        <end position="1923"/>
    </location>
</feature>
<keyword evidence="6" id="KW-0175">Coiled coil</keyword>
<dbReference type="GO" id="GO:0006952">
    <property type="term" value="P:defense response"/>
    <property type="evidence" value="ECO:0007669"/>
    <property type="project" value="InterPro"/>
</dbReference>
<dbReference type="Gene3D" id="1.10.8.430">
    <property type="entry name" value="Helical domain of apoptotic protease-activating factors"/>
    <property type="match status" value="2"/>
</dbReference>
<dbReference type="GO" id="GO:0061809">
    <property type="term" value="F:NAD+ nucleosidase activity, cyclic ADP-ribose generating"/>
    <property type="evidence" value="ECO:0007669"/>
    <property type="project" value="UniProtKB-EC"/>
</dbReference>
<feature type="region of interest" description="Disordered" evidence="7">
    <location>
        <begin position="838"/>
        <end position="880"/>
    </location>
</feature>
<reference evidence="11" key="1">
    <citation type="submission" date="2013-08" db="EMBL/GenBank/DDBJ databases">
        <title>Genome wide identification of nucleotide-binding site (NBS)- leucine-rich repeat (LRR) gene family in Cicer arietinum (Chickpea).</title>
        <authorList>
            <person name="Sharma R."/>
            <person name="Suresh C.G."/>
        </authorList>
    </citation>
    <scope>NUCLEOTIDE SEQUENCE</scope>
    <source>
        <strain evidence="11">Ca_10064</strain>
    </source>
</reference>
<dbReference type="Gene3D" id="3.40.50.300">
    <property type="entry name" value="P-loop containing nucleotide triphosphate hydrolases"/>
    <property type="match status" value="1"/>
</dbReference>
<dbReference type="PRINTS" id="PR00364">
    <property type="entry name" value="DISEASERSIST"/>
</dbReference>
<feature type="region of interest" description="Disordered" evidence="7">
    <location>
        <begin position="1894"/>
        <end position="2076"/>
    </location>
</feature>
<evidence type="ECO:0000256" key="5">
    <source>
        <dbReference type="ARBA" id="ARBA00047304"/>
    </source>
</evidence>
<dbReference type="InterPro" id="IPR044974">
    <property type="entry name" value="Disease_R_plants"/>
</dbReference>
<evidence type="ECO:0000256" key="6">
    <source>
        <dbReference type="SAM" id="Coils"/>
    </source>
</evidence>
<organism evidence="11">
    <name type="scientific">Cicer arietinum</name>
    <name type="common">Chickpea</name>
    <name type="synonym">Garbanzo</name>
    <dbReference type="NCBI Taxonomy" id="3827"/>
    <lineage>
        <taxon>Eukaryota</taxon>
        <taxon>Viridiplantae</taxon>
        <taxon>Streptophyta</taxon>
        <taxon>Embryophyta</taxon>
        <taxon>Tracheophyta</taxon>
        <taxon>Spermatophyta</taxon>
        <taxon>Magnoliopsida</taxon>
        <taxon>eudicotyledons</taxon>
        <taxon>Gunneridae</taxon>
        <taxon>Pentapetalae</taxon>
        <taxon>rosids</taxon>
        <taxon>fabids</taxon>
        <taxon>Fabales</taxon>
        <taxon>Fabaceae</taxon>
        <taxon>Papilionoideae</taxon>
        <taxon>50 kb inversion clade</taxon>
        <taxon>NPAAA clade</taxon>
        <taxon>Hologalegina</taxon>
        <taxon>IRL clade</taxon>
        <taxon>Cicereae</taxon>
        <taxon>Cicer</taxon>
    </lineage>
</organism>
<protein>
    <recommendedName>
        <fullName evidence="1">ADP-ribosyl cyclase/cyclic ADP-ribose hydrolase</fullName>
        <ecNumber evidence="1">3.2.2.6</ecNumber>
    </recommendedName>
</protein>
<dbReference type="InterPro" id="IPR011713">
    <property type="entry name" value="Leu-rich_rpt_3"/>
</dbReference>
<comment type="catalytic activity">
    <reaction evidence="5">
        <text>NAD(+) + H2O = ADP-D-ribose + nicotinamide + H(+)</text>
        <dbReference type="Rhea" id="RHEA:16301"/>
        <dbReference type="ChEBI" id="CHEBI:15377"/>
        <dbReference type="ChEBI" id="CHEBI:15378"/>
        <dbReference type="ChEBI" id="CHEBI:17154"/>
        <dbReference type="ChEBI" id="CHEBI:57540"/>
        <dbReference type="ChEBI" id="CHEBI:57967"/>
        <dbReference type="EC" id="3.2.2.6"/>
    </reaction>
    <physiologicalReaction direction="left-to-right" evidence="5">
        <dbReference type="Rhea" id="RHEA:16302"/>
    </physiologicalReaction>
</comment>
<dbReference type="InterPro" id="IPR032675">
    <property type="entry name" value="LRR_dom_sf"/>
</dbReference>
<feature type="domain" description="NB-ARC" evidence="8">
    <location>
        <begin position="948"/>
        <end position="1092"/>
    </location>
</feature>
<evidence type="ECO:0000259" key="9">
    <source>
        <dbReference type="Pfam" id="PF20160"/>
    </source>
</evidence>
<dbReference type="SUPFAM" id="SSF52540">
    <property type="entry name" value="P-loop containing nucleoside triphosphate hydrolases"/>
    <property type="match status" value="2"/>
</dbReference>
<dbReference type="InterPro" id="IPR036390">
    <property type="entry name" value="WH_DNA-bd_sf"/>
</dbReference>
<dbReference type="PANTHER" id="PTHR11017:SF243">
    <property type="entry name" value="ADP-RIBOSYL CYCLASE_CYCLIC ADP-RIBOSE HYDROLASE"/>
    <property type="match status" value="1"/>
</dbReference>
<dbReference type="Pfam" id="PF23282">
    <property type="entry name" value="WHD_ROQ1"/>
    <property type="match status" value="2"/>
</dbReference>
<keyword evidence="2" id="KW-0433">Leucine-rich repeat</keyword>
<dbReference type="InterPro" id="IPR058192">
    <property type="entry name" value="WHD_ROQ1-like"/>
</dbReference>
<feature type="coiled-coil region" evidence="6">
    <location>
        <begin position="1804"/>
        <end position="1831"/>
    </location>
</feature>
<evidence type="ECO:0000259" key="10">
    <source>
        <dbReference type="Pfam" id="PF23282"/>
    </source>
</evidence>
<sequence length="2332" mass="264392">MLFSLGAFKQSHPRKGFEFFSKRAVEYAGGVPLALKVLGSHFCSRNVEFWESELNYYESKGGALHEIQQVLRVSYNGLSWREKEMFLDIAFFFKGENKDLVTRILDAFGFNATSGIIILEDKALISISNNNRIQMHDLLQKIAFDIVQEKYNDSGKRSRLRDAKDICDVLGNNKGTDAIEGIIFDLSQQVDLHVRADTFNVMTKLRFLKFHIPPGKKKLGTVHLPKVMMPFFDKLTYLEWNGYPLKSLPQPFRAEQLIEIHLPHSNVEYLWYGMQELVNLEAVDLSECKHLINLPDLSGALKLKQLRLSGCESLCEVQASAFSKDTLHTLLLDRCTKLQSLVSEKHLTSLIKFSVNGCLSLKEFSLSSDSIKKLDLSNTGIEILHSSIGGMDKLMWLNLEGLNLTNLPNELSRLRSLTQLRVSMCSVVTKSKLEAIFDGLESLTLLHLKDCCNLFELPANISSLTSLYELRLDGSSVEKLPASIKYLSGLEVQSLDNCSKLRCLPELPSSIKEFQANNCTSLVTVSTLKTFSISMIGKKKYISFKNSIKMELDGPSLDRITEDAILMMRSAAFHNVLVRKYRFQTHSFNYNSAEVCLPGRKVPTQFKHRSTTYSSVTIDVSNSLGFIFSVVVSPYNRTQHRGYFVEILCQGYSEDGKRRVGYRSWCNHKPFTKLNMDHVFVWYDPYHSDSILRSIERNISFEFSVSTYTSSRRELGGLLSIKECGICPIYYSESQRVLSTGNLDKDLRLELSEAIQFESRSVKGYDEGEGTDIESFEIGDNKEDTGILNRQFDLNEHCHSSYECLIVSNDTQVYDKPQKKENWDYDDNSKEMMKFKILPESTSTKSGEEIGTSSHKQEQFEKEEDSTGEGSDVESPFNKEIKDPWRRTETVFWWQCAVPANILSKVESDLIENIVNDVLQKIQLKYPNELEGIVGNEKDCLSVESLIQRVQILGIWGMGGMGKSTIAKVLFAKLFAQYDFVLFANAKEYSLSKLLSELLKEEISPSNVVASTFHMRRLRSNKLFIVLDNVESLDQFQYLCRDYGELSKSSRLIITTRDRQLLSGRVHCIYEVKQWEDKESLELFSIEAFKQSHPEKGFEELSQRAIAYAGGVPMALKVLGSNLRSKDTVFWKSTFRKLDMFPKEEIQKVLKVSYDGLDPLEKKIFLDIAFFFKGEKKDHVIRILDACGLEASSGIEVLEDKALITISNDSKIQMHDLLKKMGSDIIRKECGLNPATHIRLSGSEALEVIKQNKGTSSIEGITLDLSQNNDFPLCSDTFTKMKALRILKFYIPLGQSCNNAYLNLPIVLEPFSNELRYFEWIGYPFEALPQHFCAKFLVEIRMPHSNVQRLWQGMQELDTLEGIDLSECRHFVQLPDLSKASRLKWVNLSGCVSLVDLHPSVLGAETLTSLILDRCTKLRSVKGWKHLFFLEKISIIGCTNLKEFAVSSDLIENLDLSSTGIQKLDLSVGVPHNLKRLNLEDSRLEHLPKELPSLKYIKELKISGSGLTVNKQQLHALFDGLRSLQILHLKDCNKVFELPDNISVLSELQELMLVGSNVIRLPESIKHLQQLEILSLENCREIQYLPELPPLIKLLNAVNCMSLVSVSNLKTIATKMMGNAKYISFRNCLNLNGHSLDLIMESLNLTMMSATFQNVSVRRLRVAVHSYNYTSVEACLPGRRVPRQFRYQTTTESFITIELPNHSNLLGFIYSVVVSPADGMKKDGARIKCQCNLGEEGIKATWLNTYVTELNSDHVYLWYDPFHCDSILKFYEPKLCFEFCITNDAGEVDGSICIKECGVRPVCVDELQSVLQELELDSEKKNELKKAMELESGHRIILKSIEKRSTNIIEESDSESSAGKGQQHNTTKPTKGFSRFFSIDKLLHSSFLKVSKSQTKSSAVRGSKENAKNSTEVVKSKGNKETLVEPDDTLPEFVGSQSDKTNESKEKSKPKSAIFKLESVEEDIENESHLNVEMSTGSSSKETGTSHEESITNSAEVFKRKGNVARPTESDVGLHLPVMSVVEENASDNKSNENNYDLQDSFDETKNKEEKPNIQGGQIIVPNTNDMINEPDQEKEDVPIMDLSKPEGEEDRSDEDSFVKLESILFGSAESSPEATSSTSDVAVKAALHNLQCLLENSLESILSDVELQRKLHISLECIKQASHEKVSPNVAKLVENMTSSIKDLFKDFTLNKKVVEDHISRLQQREKLMQRVRDGKKQKDLLKKEKSQCEDENERLEEEGKKLDEKIRILIEQKKGIEVEKSKLKESMEICEGEKKKLEDEAKNMITESKELMSSIKNSKSLYAAALSKQQKLKDKWEGFRTAFADNYGSN</sequence>
<feature type="compositionally biased region" description="Polar residues" evidence="7">
    <location>
        <begin position="1855"/>
        <end position="1869"/>
    </location>
</feature>
<feature type="region of interest" description="Disordered" evidence="7">
    <location>
        <begin position="2214"/>
        <end position="2238"/>
    </location>
</feature>
<proteinExistence type="predicted"/>
<name>W0M168_CICAR</name>
<keyword evidence="3" id="KW-0677">Repeat</keyword>
<feature type="compositionally biased region" description="Basic and acidic residues" evidence="7">
    <location>
        <begin position="2214"/>
        <end position="2230"/>
    </location>
</feature>
<dbReference type="EC" id="3.2.2.6" evidence="1"/>
<dbReference type="Pfam" id="PF07725">
    <property type="entry name" value="LRR_3"/>
    <property type="match status" value="1"/>
</dbReference>
<feature type="compositionally biased region" description="Basic and acidic residues" evidence="7">
    <location>
        <begin position="2043"/>
        <end position="2052"/>
    </location>
</feature>
<feature type="compositionally biased region" description="Basic and acidic residues" evidence="7">
    <location>
        <begin position="1940"/>
        <end position="1949"/>
    </location>
</feature>
<dbReference type="SUPFAM" id="SSF46785">
    <property type="entry name" value="Winged helix' DNA-binding domain"/>
    <property type="match status" value="2"/>
</dbReference>
<evidence type="ECO:0000256" key="1">
    <source>
        <dbReference type="ARBA" id="ARBA00011982"/>
    </source>
</evidence>
<evidence type="ECO:0000256" key="2">
    <source>
        <dbReference type="ARBA" id="ARBA00022614"/>
    </source>
</evidence>
<dbReference type="InterPro" id="IPR045344">
    <property type="entry name" value="C-JID"/>
</dbReference>
<evidence type="ECO:0000256" key="7">
    <source>
        <dbReference type="SAM" id="MobiDB-lite"/>
    </source>
</evidence>
<dbReference type="InterPro" id="IPR042197">
    <property type="entry name" value="Apaf_helical"/>
</dbReference>
<dbReference type="PANTHER" id="PTHR11017">
    <property type="entry name" value="LEUCINE-RICH REPEAT-CONTAINING PROTEIN"/>
    <property type="match status" value="1"/>
</dbReference>
<dbReference type="EMBL" id="KF577582">
    <property type="protein sequence ID" value="AHG29001.1"/>
    <property type="molecule type" value="Genomic_DNA"/>
</dbReference>
<evidence type="ECO:0000256" key="4">
    <source>
        <dbReference type="ARBA" id="ARBA00023027"/>
    </source>
</evidence>
<feature type="domain" description="Disease resistance protein Roq1-like winged-helix" evidence="10">
    <location>
        <begin position="81"/>
        <end position="149"/>
    </location>
</feature>
<dbReference type="InterPro" id="IPR002182">
    <property type="entry name" value="NB-ARC"/>
</dbReference>
<evidence type="ECO:0000259" key="8">
    <source>
        <dbReference type="Pfam" id="PF00931"/>
    </source>
</evidence>
<evidence type="ECO:0000313" key="11">
    <source>
        <dbReference type="EMBL" id="AHG29001.1"/>
    </source>
</evidence>
<feature type="region of interest" description="Disordered" evidence="7">
    <location>
        <begin position="1849"/>
        <end position="1872"/>
    </location>
</feature>